<reference evidence="1" key="1">
    <citation type="submission" date="2023-06" db="EMBL/GenBank/DDBJ databases">
        <authorList>
            <consortium name="Lawrence Berkeley National Laboratory"/>
            <person name="Ahrendt S."/>
            <person name="Sahu N."/>
            <person name="Indic B."/>
            <person name="Wong-Bajracharya J."/>
            <person name="Merenyi Z."/>
            <person name="Ke H.-M."/>
            <person name="Monk M."/>
            <person name="Kocsube S."/>
            <person name="Drula E."/>
            <person name="Lipzen A."/>
            <person name="Balint B."/>
            <person name="Henrissat B."/>
            <person name="Andreopoulos B."/>
            <person name="Martin F.M."/>
            <person name="Harder C.B."/>
            <person name="Rigling D."/>
            <person name="Ford K.L."/>
            <person name="Foster G.D."/>
            <person name="Pangilinan J."/>
            <person name="Papanicolaou A."/>
            <person name="Barry K."/>
            <person name="LaButti K."/>
            <person name="Viragh M."/>
            <person name="Koriabine M."/>
            <person name="Yan M."/>
            <person name="Riley R."/>
            <person name="Champramary S."/>
            <person name="Plett K.L."/>
            <person name="Tsai I.J."/>
            <person name="Slot J."/>
            <person name="Sipos G."/>
            <person name="Plett J."/>
            <person name="Nagy L.G."/>
            <person name="Grigoriev I.V."/>
        </authorList>
    </citation>
    <scope>NUCLEOTIDE SEQUENCE</scope>
    <source>
        <strain evidence="1">FPL87.14</strain>
    </source>
</reference>
<comment type="caution">
    <text evidence="1">The sequence shown here is derived from an EMBL/GenBank/DDBJ whole genome shotgun (WGS) entry which is preliminary data.</text>
</comment>
<protein>
    <submittedName>
        <fullName evidence="1">Uncharacterized protein</fullName>
    </submittedName>
</protein>
<evidence type="ECO:0000313" key="1">
    <source>
        <dbReference type="EMBL" id="KAK0421729.1"/>
    </source>
</evidence>
<dbReference type="AlphaFoldDB" id="A0AA39M5X8"/>
<sequence length="753" mass="84373">MSGIDSCLKIAKLTAAAGEFAPFPFIKGAAQCVIVVLEVIESAAKNGKDLQELAESTVATLVVVRDTVITHGPTSVLCFKDICLDFQTYLNDLLSTLNKEGNPSRIQRLLKAKKISEDISAYRQQVQMAKDNFLIHTMTMTHITLSDVHGDVTVGFSTLTGSMETSERNITFIKDNIKEICTLGVQQNKNIENLLTRLLQASRQRGLYKGMVWDIIPGDIHDSYCTVENSSTLKIIREYKAHGNNGGDAMHLGPFPKSLVSADHLIFLRSYFMAQHESLFIIISSGLPATRFTQFFSVSFQDLQSISEVLPMENYRYPGPISFNVFVPDDIEGQVYVNKYGKLMFGDLLCSSAMICRGTDQPSYFTVKSADGSHLQVRGRGIYNIVMNLLPFVMYFMTNGIAWTQTFDRHRLQPPQYQPDDSVFSPRYQKALYAPGSIVCDLQHLLSPRRILVGRAQPSLHRWKWDISLRKEPSAREEVVNLSFDNGSVPIELSWDDVIKNSMISIHTCSEDSDEIVKSWIAQTSKLDSCLRFRDYGDDLKPYSIADVGFRMRILPKDDVDDFCHICNAKDRYRHALSLSITAPVIDYETNTIKFWPVVSCSRVCGMDSLKEEDIFTVKVRGYELQTQWGPLLKHMVRSTIPELNAEHGFDPARDGADVCEYFGWSLLEIRDSSTGEWTLNGTASWSSGPASVILDNTTLSQEHDSAPCGMDVTAGRIQEAQAEAPTKTEIVPIVQHDISTWALIIILIAISI</sequence>
<organism evidence="1 2">
    <name type="scientific">Armillaria borealis</name>
    <dbReference type="NCBI Taxonomy" id="47425"/>
    <lineage>
        <taxon>Eukaryota</taxon>
        <taxon>Fungi</taxon>
        <taxon>Dikarya</taxon>
        <taxon>Basidiomycota</taxon>
        <taxon>Agaricomycotina</taxon>
        <taxon>Agaricomycetes</taxon>
        <taxon>Agaricomycetidae</taxon>
        <taxon>Agaricales</taxon>
        <taxon>Marasmiineae</taxon>
        <taxon>Physalacriaceae</taxon>
        <taxon>Armillaria</taxon>
    </lineage>
</organism>
<dbReference type="CDD" id="cd21037">
    <property type="entry name" value="MLKL_NTD"/>
    <property type="match status" value="1"/>
</dbReference>
<accession>A0AA39M5X8</accession>
<dbReference type="InterPro" id="IPR059179">
    <property type="entry name" value="MLKL-like_MCAfunc"/>
</dbReference>
<proteinExistence type="predicted"/>
<dbReference type="Proteomes" id="UP001175226">
    <property type="component" value="Unassembled WGS sequence"/>
</dbReference>
<evidence type="ECO:0000313" key="2">
    <source>
        <dbReference type="Proteomes" id="UP001175226"/>
    </source>
</evidence>
<keyword evidence="2" id="KW-1185">Reference proteome</keyword>
<name>A0AA39M5X8_9AGAR</name>
<gene>
    <name evidence="1" type="ORF">EV421DRAFT_1960944</name>
</gene>
<dbReference type="EMBL" id="JAUEPT010000326">
    <property type="protein sequence ID" value="KAK0421729.1"/>
    <property type="molecule type" value="Genomic_DNA"/>
</dbReference>